<proteinExistence type="predicted"/>
<keyword evidence="2" id="KW-1185">Reference proteome</keyword>
<name>A0A2V1DSS6_9PLEO</name>
<organism evidence="1 2">
    <name type="scientific">Periconia macrospinosa</name>
    <dbReference type="NCBI Taxonomy" id="97972"/>
    <lineage>
        <taxon>Eukaryota</taxon>
        <taxon>Fungi</taxon>
        <taxon>Dikarya</taxon>
        <taxon>Ascomycota</taxon>
        <taxon>Pezizomycotina</taxon>
        <taxon>Dothideomycetes</taxon>
        <taxon>Pleosporomycetidae</taxon>
        <taxon>Pleosporales</taxon>
        <taxon>Massarineae</taxon>
        <taxon>Periconiaceae</taxon>
        <taxon>Periconia</taxon>
    </lineage>
</organism>
<dbReference type="AlphaFoldDB" id="A0A2V1DSS6"/>
<accession>A0A2V1DSS6</accession>
<gene>
    <name evidence="1" type="ORF">DM02DRAFT_654964</name>
</gene>
<dbReference type="EMBL" id="KZ805365">
    <property type="protein sequence ID" value="PVI00942.1"/>
    <property type="molecule type" value="Genomic_DNA"/>
</dbReference>
<protein>
    <submittedName>
        <fullName evidence="1">Uncharacterized protein</fullName>
    </submittedName>
</protein>
<dbReference type="Proteomes" id="UP000244855">
    <property type="component" value="Unassembled WGS sequence"/>
</dbReference>
<reference evidence="1 2" key="1">
    <citation type="journal article" date="2018" name="Sci. Rep.">
        <title>Comparative genomics provides insights into the lifestyle and reveals functional heterogeneity of dark septate endophytic fungi.</title>
        <authorList>
            <person name="Knapp D.G."/>
            <person name="Nemeth J.B."/>
            <person name="Barry K."/>
            <person name="Hainaut M."/>
            <person name="Henrissat B."/>
            <person name="Johnson J."/>
            <person name="Kuo A."/>
            <person name="Lim J.H.P."/>
            <person name="Lipzen A."/>
            <person name="Nolan M."/>
            <person name="Ohm R.A."/>
            <person name="Tamas L."/>
            <person name="Grigoriev I.V."/>
            <person name="Spatafora J.W."/>
            <person name="Nagy L.G."/>
            <person name="Kovacs G.M."/>
        </authorList>
    </citation>
    <scope>NUCLEOTIDE SEQUENCE [LARGE SCALE GENOMIC DNA]</scope>
    <source>
        <strain evidence="1 2">DSE2036</strain>
    </source>
</reference>
<evidence type="ECO:0000313" key="2">
    <source>
        <dbReference type="Proteomes" id="UP000244855"/>
    </source>
</evidence>
<dbReference type="OrthoDB" id="5330058at2759"/>
<evidence type="ECO:0000313" key="1">
    <source>
        <dbReference type="EMBL" id="PVI00942.1"/>
    </source>
</evidence>
<sequence>MGIQKLGGGNTHAHPSPETDLMSLLFRDGGIDIQLSGSPARSDASDMYCPQIRRSPLSNAHAVNHIDVVSCWKGLSLRQASEALMWERFHDEALVVQVTDSLRTLFLRGLPPMSDSIPVRTLLMENICLNNTRFIEVDIQRLVYDMIGMLYEQTAYEEHQSVSSWFSATQDLPAMVYNFVRTRDYYLEASPKCYVQVTLSYTALPSALTITGVIDWHEPTVEFLALPISLCAGEEYFITPEYMAQGLGLSTYPLLRTEVEFSVSSNKLPVR</sequence>